<dbReference type="Proteomes" id="UP000437824">
    <property type="component" value="Unassembled WGS sequence"/>
</dbReference>
<dbReference type="PANTHER" id="PTHR37316">
    <property type="entry name" value="TEICHOIC ACID GLYCEROL-PHOSPHATE PRIMASE"/>
    <property type="match status" value="1"/>
</dbReference>
<dbReference type="GO" id="GO:0047355">
    <property type="term" value="F:CDP-glycerol glycerophosphotransferase activity"/>
    <property type="evidence" value="ECO:0007669"/>
    <property type="project" value="InterPro"/>
</dbReference>
<proteinExistence type="inferred from homology"/>
<organism evidence="8 9">
    <name type="scientific">Blautia luti DSM 14534 = JCM 17040</name>
    <dbReference type="NCBI Taxonomy" id="649762"/>
    <lineage>
        <taxon>Bacteria</taxon>
        <taxon>Bacillati</taxon>
        <taxon>Bacillota</taxon>
        <taxon>Clostridia</taxon>
        <taxon>Lachnospirales</taxon>
        <taxon>Lachnospiraceae</taxon>
        <taxon>Blautia</taxon>
    </lineage>
</organism>
<dbReference type="InterPro" id="IPR043148">
    <property type="entry name" value="TagF_C"/>
</dbReference>
<name>A0A844GPG6_9FIRM</name>
<evidence type="ECO:0008006" key="10">
    <source>
        <dbReference type="Google" id="ProtNLM"/>
    </source>
</evidence>
<protein>
    <recommendedName>
        <fullName evidence="10">CDP-glycerol:poly(Glycerophosphate) glycerophosphotransferase</fullName>
    </recommendedName>
</protein>
<keyword evidence="7" id="KW-0175">Coiled coil</keyword>
<evidence type="ECO:0000256" key="2">
    <source>
        <dbReference type="ARBA" id="ARBA00010488"/>
    </source>
</evidence>
<dbReference type="InterPro" id="IPR051612">
    <property type="entry name" value="Teichoic_Acid_Biosynth"/>
</dbReference>
<dbReference type="GO" id="GO:0019350">
    <property type="term" value="P:teichoic acid biosynthetic process"/>
    <property type="evidence" value="ECO:0007669"/>
    <property type="project" value="UniProtKB-KW"/>
</dbReference>
<dbReference type="RefSeq" id="WP_154780476.1">
    <property type="nucleotide sequence ID" value="NZ_WMBC01000008.1"/>
</dbReference>
<evidence type="ECO:0000256" key="6">
    <source>
        <dbReference type="ARBA" id="ARBA00023136"/>
    </source>
</evidence>
<dbReference type="InterPro" id="IPR007554">
    <property type="entry name" value="Glycerophosphate_synth"/>
</dbReference>
<dbReference type="Gene3D" id="3.40.50.12580">
    <property type="match status" value="1"/>
</dbReference>
<keyword evidence="6" id="KW-0472">Membrane</keyword>
<dbReference type="Gene3D" id="3.40.50.11820">
    <property type="match status" value="1"/>
</dbReference>
<comment type="similarity">
    <text evidence="2">Belongs to the CDP-glycerol glycerophosphotransferase family.</text>
</comment>
<dbReference type="Pfam" id="PF04464">
    <property type="entry name" value="Glyphos_transf"/>
    <property type="match status" value="1"/>
</dbReference>
<comment type="caution">
    <text evidence="8">The sequence shown here is derived from an EMBL/GenBank/DDBJ whole genome shotgun (WGS) entry which is preliminary data.</text>
</comment>
<evidence type="ECO:0000256" key="4">
    <source>
        <dbReference type="ARBA" id="ARBA00022679"/>
    </source>
</evidence>
<evidence type="ECO:0000256" key="3">
    <source>
        <dbReference type="ARBA" id="ARBA00022475"/>
    </source>
</evidence>
<dbReference type="EMBL" id="WMBC01000008">
    <property type="protein sequence ID" value="MTD61645.1"/>
    <property type="molecule type" value="Genomic_DNA"/>
</dbReference>
<keyword evidence="3" id="KW-1003">Cell membrane</keyword>
<comment type="subcellular location">
    <subcellularLocation>
        <location evidence="1">Cell membrane</location>
        <topology evidence="1">Peripheral membrane protein</topology>
    </subcellularLocation>
</comment>
<keyword evidence="4" id="KW-0808">Transferase</keyword>
<accession>A0A844GPG6</accession>
<evidence type="ECO:0000313" key="9">
    <source>
        <dbReference type="Proteomes" id="UP000437824"/>
    </source>
</evidence>
<reference evidence="8 9" key="1">
    <citation type="submission" date="2019-11" db="EMBL/GenBank/DDBJ databases">
        <title>Draft genome sequence of Blautia luti DSM 14534T, isolated from human stool.</title>
        <authorList>
            <person name="Ortiz R."/>
            <person name="Melis-Arcos F."/>
            <person name="Covarrubias P."/>
            <person name="Cardenas J.P."/>
            <person name="Perez-Donoso J."/>
            <person name="Almonacid D."/>
        </authorList>
    </citation>
    <scope>NUCLEOTIDE SEQUENCE [LARGE SCALE GENOMIC DNA]</scope>
    <source>
        <strain evidence="8 9">DSM 14534</strain>
    </source>
</reference>
<gene>
    <name evidence="8" type="ORF">GKZ57_10355</name>
</gene>
<evidence type="ECO:0000313" key="8">
    <source>
        <dbReference type="EMBL" id="MTD61645.1"/>
    </source>
</evidence>
<evidence type="ECO:0000256" key="7">
    <source>
        <dbReference type="SAM" id="Coils"/>
    </source>
</evidence>
<dbReference type="GO" id="GO:0005886">
    <property type="term" value="C:plasma membrane"/>
    <property type="evidence" value="ECO:0007669"/>
    <property type="project" value="UniProtKB-SubCell"/>
</dbReference>
<evidence type="ECO:0000256" key="5">
    <source>
        <dbReference type="ARBA" id="ARBA00022944"/>
    </source>
</evidence>
<sequence>MKKRIKKKLKKIKKSIKKNTRKTVKKLKKVKAQKGTKAMLREAWADFTYGVYDKRKIKRLKKFPPALVENRMLFETNDDFTDNGRALFDYLIENGYNKKYEMVWLVHDPSKYKEYQYENVKFIQNFKKDSTIRRAEAYKYALTSKYIFYTQAFNWIAMSRKNQIFIDLWHGCGYKANKNGRKVFFDYCLVPGDIFIKTKMEFFGCTSKKLLSFGYPRYDMMLRGSERADEFKKKLLQETNSEKLILWMPTYRHASSVRLNEETLNNEFNIPIIDDADKLLELNDFCKENHMLIVIKKHYLQIPYDFGENVLTNIVYLENKDLADNGLQLYEFINCSDALVSDYSSVAIDYLLLDRPLGFTLDDYEAYTESRGWVFDDPLEYMPGEHMYNMQDFESFIMDIKNENDNYKEQRAQVRAKTHNVCDNYCQRVLDYFNITK</sequence>
<dbReference type="PANTHER" id="PTHR37316:SF3">
    <property type="entry name" value="TEICHOIC ACID GLYCEROL-PHOSPHATE TRANSFERASE"/>
    <property type="match status" value="1"/>
</dbReference>
<keyword evidence="5" id="KW-0777">Teichoic acid biosynthesis</keyword>
<dbReference type="InterPro" id="IPR043149">
    <property type="entry name" value="TagF_N"/>
</dbReference>
<evidence type="ECO:0000256" key="1">
    <source>
        <dbReference type="ARBA" id="ARBA00004202"/>
    </source>
</evidence>
<feature type="coiled-coil region" evidence="7">
    <location>
        <begin position="390"/>
        <end position="420"/>
    </location>
</feature>
<dbReference type="AlphaFoldDB" id="A0A844GPG6"/>